<dbReference type="EMBL" id="CVRI01000020">
    <property type="protein sequence ID" value="CRK91107.1"/>
    <property type="molecule type" value="Genomic_DNA"/>
</dbReference>
<dbReference type="Gene3D" id="2.60.120.290">
    <property type="entry name" value="Spermadhesin, CUB domain"/>
    <property type="match status" value="1"/>
</dbReference>
<keyword evidence="7" id="KW-1185">Reference proteome</keyword>
<evidence type="ECO:0000313" key="6">
    <source>
        <dbReference type="EMBL" id="CRK91107.1"/>
    </source>
</evidence>
<dbReference type="PANTHER" id="PTHR24652">
    <property type="entry name" value="LOW-DENSITY LIPOPROTEIN RECEPTOR CLASS A DOMAIN-CONTAINING PROTEIN 2"/>
    <property type="match status" value="1"/>
</dbReference>
<dbReference type="InterPro" id="IPR000859">
    <property type="entry name" value="CUB_dom"/>
</dbReference>
<feature type="chain" id="PRO_5012136513" evidence="4">
    <location>
        <begin position="27"/>
        <end position="266"/>
    </location>
</feature>
<dbReference type="InterPro" id="IPR042333">
    <property type="entry name" value="LRAD2/Mig-13-like"/>
</dbReference>
<feature type="domain" description="CUB" evidence="5">
    <location>
        <begin position="33"/>
        <end position="145"/>
    </location>
</feature>
<dbReference type="PROSITE" id="PS50068">
    <property type="entry name" value="LDLRA_2"/>
    <property type="match status" value="1"/>
</dbReference>
<evidence type="ECO:0000256" key="1">
    <source>
        <dbReference type="ARBA" id="ARBA00023157"/>
    </source>
</evidence>
<proteinExistence type="predicted"/>
<keyword evidence="3" id="KW-1133">Transmembrane helix</keyword>
<dbReference type="SUPFAM" id="SSF57424">
    <property type="entry name" value="LDL receptor-like module"/>
    <property type="match status" value="1"/>
</dbReference>
<protein>
    <submittedName>
        <fullName evidence="6">CLUMA_CG004795, isoform A</fullName>
    </submittedName>
</protein>
<sequence>MNSAFKWNLLTFILLLRGCCLEPSKTYQIGELCERPTFLSTYRKIDGAEIISKNERNLDCTLTFQTHSILQRFMLRFEVLNLDCNDHLYIFDGAHAASSHKADISCRNTKQTVGTLFTRSNFITLRYVTDGWGTDNTFKLVITAIKDGKHSCKDFRCTLKEFCIHPDLLCDNINHCEDGSDEVTGILCEDPIDHNIFGMSSETLTIITICVVLMMLACGFGVGICICRKKTNEDITSKNHPMYSDANGPKHLNDYRPAVRGCYNYV</sequence>
<feature type="signal peptide" evidence="4">
    <location>
        <begin position="1"/>
        <end position="26"/>
    </location>
</feature>
<keyword evidence="3" id="KW-0472">Membrane</keyword>
<feature type="transmembrane region" description="Helical" evidence="3">
    <location>
        <begin position="204"/>
        <end position="227"/>
    </location>
</feature>
<keyword evidence="4" id="KW-0732">Signal</keyword>
<accession>A0A1J1HSY6</accession>
<dbReference type="SMART" id="SM00192">
    <property type="entry name" value="LDLa"/>
    <property type="match status" value="1"/>
</dbReference>
<dbReference type="InterPro" id="IPR035914">
    <property type="entry name" value="Sperma_CUB_dom_sf"/>
</dbReference>
<dbReference type="Pfam" id="PF00057">
    <property type="entry name" value="Ldl_recept_a"/>
    <property type="match status" value="1"/>
</dbReference>
<dbReference type="PROSITE" id="PS01209">
    <property type="entry name" value="LDLRA_1"/>
    <property type="match status" value="1"/>
</dbReference>
<dbReference type="Proteomes" id="UP000183832">
    <property type="component" value="Unassembled WGS sequence"/>
</dbReference>
<dbReference type="InterPro" id="IPR023415">
    <property type="entry name" value="LDLR_class-A_CS"/>
</dbReference>
<dbReference type="PANTHER" id="PTHR24652:SF69">
    <property type="entry name" value="CUB DOMAIN-CONTAINING PROTEIN"/>
    <property type="match status" value="1"/>
</dbReference>
<dbReference type="SUPFAM" id="SSF49854">
    <property type="entry name" value="Spermadhesin, CUB domain"/>
    <property type="match status" value="1"/>
</dbReference>
<evidence type="ECO:0000313" key="7">
    <source>
        <dbReference type="Proteomes" id="UP000183832"/>
    </source>
</evidence>
<keyword evidence="1" id="KW-1015">Disulfide bond</keyword>
<evidence type="ECO:0000259" key="5">
    <source>
        <dbReference type="SMART" id="SM00042"/>
    </source>
</evidence>
<name>A0A1J1HSY6_9DIPT</name>
<evidence type="ECO:0000256" key="3">
    <source>
        <dbReference type="SAM" id="Phobius"/>
    </source>
</evidence>
<reference evidence="6 7" key="1">
    <citation type="submission" date="2015-04" db="EMBL/GenBank/DDBJ databases">
        <authorList>
            <person name="Syromyatnikov M.Y."/>
            <person name="Popov V.N."/>
        </authorList>
    </citation>
    <scope>NUCLEOTIDE SEQUENCE [LARGE SCALE GENOMIC DNA]</scope>
</reference>
<evidence type="ECO:0000256" key="2">
    <source>
        <dbReference type="PROSITE-ProRule" id="PRU00124"/>
    </source>
</evidence>
<dbReference type="InterPro" id="IPR036055">
    <property type="entry name" value="LDL_receptor-like_sf"/>
</dbReference>
<dbReference type="AlphaFoldDB" id="A0A1J1HSY6"/>
<organism evidence="6 7">
    <name type="scientific">Clunio marinus</name>
    <dbReference type="NCBI Taxonomy" id="568069"/>
    <lineage>
        <taxon>Eukaryota</taxon>
        <taxon>Metazoa</taxon>
        <taxon>Ecdysozoa</taxon>
        <taxon>Arthropoda</taxon>
        <taxon>Hexapoda</taxon>
        <taxon>Insecta</taxon>
        <taxon>Pterygota</taxon>
        <taxon>Neoptera</taxon>
        <taxon>Endopterygota</taxon>
        <taxon>Diptera</taxon>
        <taxon>Nematocera</taxon>
        <taxon>Chironomoidea</taxon>
        <taxon>Chironomidae</taxon>
        <taxon>Clunio</taxon>
    </lineage>
</organism>
<dbReference type="CDD" id="cd00112">
    <property type="entry name" value="LDLa"/>
    <property type="match status" value="1"/>
</dbReference>
<gene>
    <name evidence="6" type="ORF">CLUMA_CG004795</name>
</gene>
<dbReference type="OrthoDB" id="6514358at2759"/>
<evidence type="ECO:0000256" key="4">
    <source>
        <dbReference type="SAM" id="SignalP"/>
    </source>
</evidence>
<comment type="caution">
    <text evidence="2">Lacks conserved residue(s) required for the propagation of feature annotation.</text>
</comment>
<dbReference type="SMART" id="SM00042">
    <property type="entry name" value="CUB"/>
    <property type="match status" value="1"/>
</dbReference>
<keyword evidence="3" id="KW-0812">Transmembrane</keyword>
<dbReference type="InterPro" id="IPR002172">
    <property type="entry name" value="LDrepeatLR_classA_rpt"/>
</dbReference>
<dbReference type="Gene3D" id="4.10.400.10">
    <property type="entry name" value="Low-density Lipoprotein Receptor"/>
    <property type="match status" value="1"/>
</dbReference>